<dbReference type="GO" id="GO:0005737">
    <property type="term" value="C:cytoplasm"/>
    <property type="evidence" value="ECO:0007669"/>
    <property type="project" value="TreeGrafter"/>
</dbReference>
<sequence length="307" mass="33680">MTGEDNEETTLRKTLASLDVQRKAMEHEADAIFLELTSPPSEGVEPMGIDTPLVDHEGYPRGDIDVYRARTQRNRFSVLKTDHKEIEGKIEGLLLLLARIKNPPKKKEEADEKARRLAPKPLPKYDPVTGKWVVMNWDGSVSGVAGGDNLSFENLSQNRDNSNSTESTQATSTSVATENSSNNSLPNSSMNGSGSAVAPRRLPFAKINGIASESPAEESGMKVGDLVAVFGSVNAENHNRLRALAKLVPEVAGEGRTIQLVVLRSRNDEHENTDFDDETKWENHTLSLRPRPFSGRGLLGCHIIPFD</sequence>
<reference evidence="4" key="1">
    <citation type="submission" date="2021-01" db="EMBL/GenBank/DDBJ databases">
        <authorList>
            <person name="Corre E."/>
            <person name="Pelletier E."/>
            <person name="Niang G."/>
            <person name="Scheremetjew M."/>
            <person name="Finn R."/>
            <person name="Kale V."/>
            <person name="Holt S."/>
            <person name="Cochrane G."/>
            <person name="Meng A."/>
            <person name="Brown T."/>
            <person name="Cohen L."/>
        </authorList>
    </citation>
    <scope>NUCLEOTIDE SEQUENCE</scope>
    <source>
        <strain evidence="4">UNC1205</strain>
    </source>
</reference>
<dbReference type="InterPro" id="IPR040815">
    <property type="entry name" value="Nas2_N"/>
</dbReference>
<dbReference type="GO" id="GO:0005634">
    <property type="term" value="C:nucleus"/>
    <property type="evidence" value="ECO:0007669"/>
    <property type="project" value="TreeGrafter"/>
</dbReference>
<dbReference type="InterPro" id="IPR035269">
    <property type="entry name" value="PSMD9"/>
</dbReference>
<dbReference type="FunFam" id="2.30.42.10:FF:000107">
    <property type="entry name" value="26S proteasome non-ATPase regulatory subunit 9"/>
    <property type="match status" value="1"/>
</dbReference>
<dbReference type="Gene3D" id="6.10.140.1710">
    <property type="match status" value="1"/>
</dbReference>
<dbReference type="PANTHER" id="PTHR12651">
    <property type="entry name" value="26S PROTEASOME NON-ATPASE REGULATORY SUBUNIT 9"/>
    <property type="match status" value="1"/>
</dbReference>
<dbReference type="Gene3D" id="2.30.42.10">
    <property type="match status" value="1"/>
</dbReference>
<feature type="domain" description="Nas2 N-terminal" evidence="3">
    <location>
        <begin position="16"/>
        <end position="94"/>
    </location>
</feature>
<feature type="region of interest" description="Disordered" evidence="2">
    <location>
        <begin position="103"/>
        <end position="122"/>
    </location>
</feature>
<dbReference type="SUPFAM" id="SSF50156">
    <property type="entry name" value="PDZ domain-like"/>
    <property type="match status" value="1"/>
</dbReference>
<evidence type="ECO:0000313" key="4">
    <source>
        <dbReference type="EMBL" id="CAD8760807.1"/>
    </source>
</evidence>
<dbReference type="PANTHER" id="PTHR12651:SF1">
    <property type="entry name" value="26S PROTEASOME NON-ATPASE REGULATORY SUBUNIT 9"/>
    <property type="match status" value="1"/>
</dbReference>
<proteinExistence type="predicted"/>
<gene>
    <name evidence="4" type="ORF">PDEL1432_LOCUS847</name>
</gene>
<feature type="compositionally biased region" description="Polar residues" evidence="2">
    <location>
        <begin position="152"/>
        <end position="178"/>
    </location>
</feature>
<feature type="region of interest" description="Disordered" evidence="2">
    <location>
        <begin position="152"/>
        <end position="197"/>
    </location>
</feature>
<evidence type="ECO:0000256" key="1">
    <source>
        <dbReference type="ARBA" id="ARBA00023186"/>
    </source>
</evidence>
<keyword evidence="1" id="KW-0143">Chaperone</keyword>
<accession>A0A7S0UFW8</accession>
<dbReference type="AlphaFoldDB" id="A0A7S0UFW8"/>
<protein>
    <recommendedName>
        <fullName evidence="3">Nas2 N-terminal domain-containing protein</fullName>
    </recommendedName>
</protein>
<dbReference type="EMBL" id="HBFL01001183">
    <property type="protein sequence ID" value="CAD8760807.1"/>
    <property type="molecule type" value="Transcribed_RNA"/>
</dbReference>
<dbReference type="GO" id="GO:0070682">
    <property type="term" value="P:proteasome regulatory particle assembly"/>
    <property type="evidence" value="ECO:0007669"/>
    <property type="project" value="InterPro"/>
</dbReference>
<name>A0A7S0UFW8_9STRA</name>
<feature type="compositionally biased region" description="Low complexity" evidence="2">
    <location>
        <begin position="179"/>
        <end position="195"/>
    </location>
</feature>
<dbReference type="InterPro" id="IPR036034">
    <property type="entry name" value="PDZ_sf"/>
</dbReference>
<dbReference type="Pfam" id="PF18265">
    <property type="entry name" value="Nas2_N"/>
    <property type="match status" value="1"/>
</dbReference>
<feature type="compositionally biased region" description="Basic and acidic residues" evidence="2">
    <location>
        <begin position="105"/>
        <end position="115"/>
    </location>
</feature>
<organism evidence="4">
    <name type="scientific">Pseudo-nitzschia delicatissima</name>
    <dbReference type="NCBI Taxonomy" id="44447"/>
    <lineage>
        <taxon>Eukaryota</taxon>
        <taxon>Sar</taxon>
        <taxon>Stramenopiles</taxon>
        <taxon>Ochrophyta</taxon>
        <taxon>Bacillariophyta</taxon>
        <taxon>Bacillariophyceae</taxon>
        <taxon>Bacillariophycidae</taxon>
        <taxon>Bacillariales</taxon>
        <taxon>Bacillariaceae</taxon>
        <taxon>Pseudo-nitzschia</taxon>
    </lineage>
</organism>
<evidence type="ECO:0000259" key="3">
    <source>
        <dbReference type="Pfam" id="PF18265"/>
    </source>
</evidence>
<evidence type="ECO:0000256" key="2">
    <source>
        <dbReference type="SAM" id="MobiDB-lite"/>
    </source>
</evidence>